<name>A0A7X0X865_9LIST</name>
<accession>A0A7X0X865</accession>
<organism evidence="2 3">
    <name type="scientific">Listeria immobilis</name>
    <dbReference type="NCBI Taxonomy" id="2713502"/>
    <lineage>
        <taxon>Bacteria</taxon>
        <taxon>Bacillati</taxon>
        <taxon>Bacillota</taxon>
        <taxon>Bacilli</taxon>
        <taxon>Bacillales</taxon>
        <taxon>Listeriaceae</taxon>
        <taxon>Listeria</taxon>
    </lineage>
</organism>
<evidence type="ECO:0008006" key="4">
    <source>
        <dbReference type="Google" id="ProtNLM"/>
    </source>
</evidence>
<proteinExistence type="predicted"/>
<evidence type="ECO:0000256" key="1">
    <source>
        <dbReference type="SAM" id="SignalP"/>
    </source>
</evidence>
<reference evidence="2 3" key="1">
    <citation type="submission" date="2020-03" db="EMBL/GenBank/DDBJ databases">
        <title>Soil Listeria distribution.</title>
        <authorList>
            <person name="Liao J."/>
            <person name="Wiedmann M."/>
        </authorList>
    </citation>
    <scope>NUCLEOTIDE SEQUENCE [LARGE SCALE GENOMIC DNA]</scope>
    <source>
        <strain evidence="2 3">FSL L7-1554</strain>
    </source>
</reference>
<sequence length="380" mass="41716">MKKGILFSLLFATLLVFSACGESAEEKAAKTPQGQFIQTVKNSSNVPDQSTYTTTFGVTDINIASTDPSAASINLLKDIKFSMTTSTDEKIDKSETKLNVTSSNSLLPISLDLDFLVNTKTGDAFIPLKSIVEPDESLLSYLDQATNGMWSKLNTQFPDLKNKYISTEELTSTMTGETLPETEVDTKKIEAASKDLNKRSSKLLNNYFAGLKEDRFTKADNGTISVTLTKTDIANLTTEAVKLLDDEKVKEDFKVIIESQGANSVTDFETTYADMKTSLEKASKELKDNKDIAIKFKVSIKPGKDNSLDNLTLNVKVEDKSTADAPQSIAFKVETKAEEFIPVADFPTKDQIVTSEEISKIISDFYTQMYSGMDLTGSGL</sequence>
<dbReference type="PROSITE" id="PS51257">
    <property type="entry name" value="PROKAR_LIPOPROTEIN"/>
    <property type="match status" value="1"/>
</dbReference>
<feature type="signal peptide" evidence="1">
    <location>
        <begin position="1"/>
        <end position="24"/>
    </location>
</feature>
<dbReference type="RefSeq" id="WP_185381267.1">
    <property type="nucleotide sequence ID" value="NZ_JAASTW010000012.1"/>
</dbReference>
<evidence type="ECO:0000313" key="2">
    <source>
        <dbReference type="EMBL" id="MBC1489429.1"/>
    </source>
</evidence>
<gene>
    <name evidence="2" type="ORF">HCJ38_10500</name>
</gene>
<feature type="chain" id="PRO_5031374618" description="Lipoprotein" evidence="1">
    <location>
        <begin position="25"/>
        <end position="380"/>
    </location>
</feature>
<comment type="caution">
    <text evidence="2">The sequence shown here is derived from an EMBL/GenBank/DDBJ whole genome shotgun (WGS) entry which is preliminary data.</text>
</comment>
<evidence type="ECO:0000313" key="3">
    <source>
        <dbReference type="Proteomes" id="UP000561617"/>
    </source>
</evidence>
<dbReference type="AlphaFoldDB" id="A0A7X0X865"/>
<dbReference type="EMBL" id="JAASTW010000012">
    <property type="protein sequence ID" value="MBC1489429.1"/>
    <property type="molecule type" value="Genomic_DNA"/>
</dbReference>
<dbReference type="Proteomes" id="UP000561617">
    <property type="component" value="Unassembled WGS sequence"/>
</dbReference>
<protein>
    <recommendedName>
        <fullName evidence="4">Lipoprotein</fullName>
    </recommendedName>
</protein>
<keyword evidence="1" id="KW-0732">Signal</keyword>